<feature type="compositionally biased region" description="Low complexity" evidence="1">
    <location>
        <begin position="294"/>
        <end position="311"/>
    </location>
</feature>
<dbReference type="EnsemblMetazoa" id="AMEC005873-RA">
    <property type="protein sequence ID" value="AMEC005873-PA"/>
    <property type="gene ID" value="AMEC005873"/>
</dbReference>
<feature type="compositionally biased region" description="Polar residues" evidence="1">
    <location>
        <begin position="202"/>
        <end position="235"/>
    </location>
</feature>
<feature type="region of interest" description="Disordered" evidence="1">
    <location>
        <begin position="455"/>
        <end position="519"/>
    </location>
</feature>
<feature type="compositionally biased region" description="Basic and acidic residues" evidence="1">
    <location>
        <begin position="275"/>
        <end position="291"/>
    </location>
</feature>
<dbReference type="VEuPathDB" id="VectorBase:AMEC005873"/>
<feature type="compositionally biased region" description="Polar residues" evidence="1">
    <location>
        <begin position="62"/>
        <end position="78"/>
    </location>
</feature>
<feature type="compositionally biased region" description="Acidic residues" evidence="1">
    <location>
        <begin position="161"/>
        <end position="175"/>
    </location>
</feature>
<evidence type="ECO:0000313" key="3">
    <source>
        <dbReference type="Proteomes" id="UP000075902"/>
    </source>
</evidence>
<reference evidence="2" key="2">
    <citation type="submission" date="2020-05" db="UniProtKB">
        <authorList>
            <consortium name="EnsemblMetazoa"/>
        </authorList>
    </citation>
    <scope>IDENTIFICATION</scope>
    <source>
        <strain evidence="2">CM1001059</strain>
    </source>
</reference>
<reference evidence="3" key="1">
    <citation type="submission" date="2014-01" db="EMBL/GenBank/DDBJ databases">
        <title>The Genome Sequence of Anopheles melas CM1001059_A (V2).</title>
        <authorList>
            <consortium name="The Broad Institute Genomics Platform"/>
            <person name="Neafsey D.E."/>
            <person name="Besansky N."/>
            <person name="Howell P."/>
            <person name="Walton C."/>
            <person name="Young S.K."/>
            <person name="Zeng Q."/>
            <person name="Gargeya S."/>
            <person name="Fitzgerald M."/>
            <person name="Haas B."/>
            <person name="Abouelleil A."/>
            <person name="Allen A.W."/>
            <person name="Alvarado L."/>
            <person name="Arachchi H.M."/>
            <person name="Berlin A.M."/>
            <person name="Chapman S.B."/>
            <person name="Gainer-Dewar J."/>
            <person name="Goldberg J."/>
            <person name="Griggs A."/>
            <person name="Gujja S."/>
            <person name="Hansen M."/>
            <person name="Howarth C."/>
            <person name="Imamovic A."/>
            <person name="Ireland A."/>
            <person name="Larimer J."/>
            <person name="McCowan C."/>
            <person name="Murphy C."/>
            <person name="Pearson M."/>
            <person name="Poon T.W."/>
            <person name="Priest M."/>
            <person name="Roberts A."/>
            <person name="Saif S."/>
            <person name="Shea T."/>
            <person name="Sisk P."/>
            <person name="Sykes S."/>
            <person name="Wortman J."/>
            <person name="Nusbaum C."/>
            <person name="Birren B."/>
        </authorList>
    </citation>
    <scope>NUCLEOTIDE SEQUENCE [LARGE SCALE GENOMIC DNA]</scope>
    <source>
        <strain evidence="3">CM1001059</strain>
    </source>
</reference>
<feature type="compositionally biased region" description="Low complexity" evidence="1">
    <location>
        <begin position="481"/>
        <end position="491"/>
    </location>
</feature>
<feature type="compositionally biased region" description="Low complexity" evidence="1">
    <location>
        <begin position="148"/>
        <end position="160"/>
    </location>
</feature>
<dbReference type="STRING" id="34690.A0A182TP69"/>
<protein>
    <submittedName>
        <fullName evidence="2">Uncharacterized protein</fullName>
    </submittedName>
</protein>
<sequence>MSETSDDSLTFDLGNDDPAILNEDELLLSDDESGIKLDQPDEDFLLEETDDWVRDELVASRTVVQPESETSATVQSVPRDSETSAPRPPVPVEPAESRCDDESEPTEGAGGQEAPAPAHQTFHVDPPIEPTTTRSRDDTGEANVEDVAATGAETTALPTTTEDEVAAESAFEEPQPDVPDVGASVSKESLRSASSGGGQGVESGTVSGSTTVEYSTSAQSLAETVSSVPMSSSGTHRTDRTAASAEQCDTTSSEDVLYLYANNQEPDGSYDTDETSEKRGWKNESKNEPRHPMHQQQHQHQQQQPHPLLGHHGPGNRLQPGYGKPGMKHPLLPPQQQQQHPGGMIAPNILGPHRPNNFGAMHPGGGGGRPMDFRPGGNRQRYPLRPGFGPEMMGQYRGMGRMNFPPGPPPPGMHHPGVLMPGGPGGPMPPMRGFPGRGHPYEMGRPMPPRLIRPMGGANGPQMYRNAGPPNGPQAKGPAIGQQGPYGPSQQGQGGGGGGNAVPQPQSLLSGTFDPMTVGGGGGGAGAGVGGSVSGGIVGVASGSVGAGSGATIQQPSPVIAAAAPVPGFPQKVLINPNFKGGVEAVKSEYTKTFLGFVHFAITGAGFCFGTVDEPPQNELLRGLS</sequence>
<organism evidence="2 3">
    <name type="scientific">Anopheles melas</name>
    <dbReference type="NCBI Taxonomy" id="34690"/>
    <lineage>
        <taxon>Eukaryota</taxon>
        <taxon>Metazoa</taxon>
        <taxon>Ecdysozoa</taxon>
        <taxon>Arthropoda</taxon>
        <taxon>Hexapoda</taxon>
        <taxon>Insecta</taxon>
        <taxon>Pterygota</taxon>
        <taxon>Neoptera</taxon>
        <taxon>Endopterygota</taxon>
        <taxon>Diptera</taxon>
        <taxon>Nematocera</taxon>
        <taxon>Culicoidea</taxon>
        <taxon>Culicidae</taxon>
        <taxon>Anophelinae</taxon>
        <taxon>Anopheles</taxon>
    </lineage>
</organism>
<keyword evidence="3" id="KW-1185">Reference proteome</keyword>
<evidence type="ECO:0000313" key="2">
    <source>
        <dbReference type="EnsemblMetazoa" id="AMEC005873-PA"/>
    </source>
</evidence>
<evidence type="ECO:0000256" key="1">
    <source>
        <dbReference type="SAM" id="MobiDB-lite"/>
    </source>
</evidence>
<dbReference type="AlphaFoldDB" id="A0A182TP69"/>
<accession>A0A182TP69</accession>
<name>A0A182TP69_9DIPT</name>
<proteinExistence type="predicted"/>
<dbReference type="Proteomes" id="UP000075902">
    <property type="component" value="Unassembled WGS sequence"/>
</dbReference>
<feature type="region of interest" description="Disordered" evidence="1">
    <location>
        <begin position="60"/>
        <end position="356"/>
    </location>
</feature>